<keyword evidence="2" id="KW-1185">Reference proteome</keyword>
<evidence type="ECO:0000313" key="1">
    <source>
        <dbReference type="EMBL" id="GBP12466.1"/>
    </source>
</evidence>
<dbReference type="EMBL" id="BGZK01000051">
    <property type="protein sequence ID" value="GBP12466.1"/>
    <property type="molecule type" value="Genomic_DNA"/>
</dbReference>
<protein>
    <submittedName>
        <fullName evidence="1">Uncharacterized protein</fullName>
    </submittedName>
</protein>
<name>A0A4C1TE25_EUMVA</name>
<proteinExistence type="predicted"/>
<dbReference type="AlphaFoldDB" id="A0A4C1TE25"/>
<evidence type="ECO:0000313" key="2">
    <source>
        <dbReference type="Proteomes" id="UP000299102"/>
    </source>
</evidence>
<accession>A0A4C1TE25</accession>
<sequence>MHSYQAPCTCRDARMRHSKLSGSACACADARLALRPHTHRAPLVAPRYLSSLAKLRARHSGPCVDCCTCHVGSPPPRARPPAGAALARGRRPPAYGHESRLLERGDKTCVRFISTFVSVRFVPTNINWMPRETSQHVQLNRRGTFVHVSSPCSLLPVAVAPEAAKGVDGSGDGLGSGLIIS</sequence>
<reference evidence="1 2" key="1">
    <citation type="journal article" date="2019" name="Commun. Biol.">
        <title>The bagworm genome reveals a unique fibroin gene that provides high tensile strength.</title>
        <authorList>
            <person name="Kono N."/>
            <person name="Nakamura H."/>
            <person name="Ohtoshi R."/>
            <person name="Tomita M."/>
            <person name="Numata K."/>
            <person name="Arakawa K."/>
        </authorList>
    </citation>
    <scope>NUCLEOTIDE SEQUENCE [LARGE SCALE GENOMIC DNA]</scope>
</reference>
<dbReference type="Proteomes" id="UP000299102">
    <property type="component" value="Unassembled WGS sequence"/>
</dbReference>
<organism evidence="1 2">
    <name type="scientific">Eumeta variegata</name>
    <name type="common">Bagworm moth</name>
    <name type="synonym">Eumeta japonica</name>
    <dbReference type="NCBI Taxonomy" id="151549"/>
    <lineage>
        <taxon>Eukaryota</taxon>
        <taxon>Metazoa</taxon>
        <taxon>Ecdysozoa</taxon>
        <taxon>Arthropoda</taxon>
        <taxon>Hexapoda</taxon>
        <taxon>Insecta</taxon>
        <taxon>Pterygota</taxon>
        <taxon>Neoptera</taxon>
        <taxon>Endopterygota</taxon>
        <taxon>Lepidoptera</taxon>
        <taxon>Glossata</taxon>
        <taxon>Ditrysia</taxon>
        <taxon>Tineoidea</taxon>
        <taxon>Psychidae</taxon>
        <taxon>Oiketicinae</taxon>
        <taxon>Eumeta</taxon>
    </lineage>
</organism>
<gene>
    <name evidence="1" type="ORF">EVAR_75872_1</name>
</gene>
<comment type="caution">
    <text evidence="1">The sequence shown here is derived from an EMBL/GenBank/DDBJ whole genome shotgun (WGS) entry which is preliminary data.</text>
</comment>